<gene>
    <name evidence="5" type="ORF">EJ05DRAFT_106659</name>
</gene>
<evidence type="ECO:0000256" key="4">
    <source>
        <dbReference type="SAM" id="MobiDB-lite"/>
    </source>
</evidence>
<dbReference type="EMBL" id="ML996577">
    <property type="protein sequence ID" value="KAF2755584.1"/>
    <property type="molecule type" value="Genomic_DNA"/>
</dbReference>
<dbReference type="PANTHER" id="PTHR12425">
    <property type="entry name" value="SYNEMBRYN"/>
    <property type="match status" value="1"/>
</dbReference>
<keyword evidence="3" id="KW-0143">Chaperone</keyword>
<sequence length="448" mass="49036">MLDFDPPEPITDDQVSGEEKLYRVTKLIKELRDDFVHVNLLPFERNAHMEQLKVFGRNPKNAEPIFTPSGIEIITHHAFHSTSPTTSKAALQCLANALLAEPITRQYFVDLGYSERAVRRLKKPQKDDEFLMSRILFLTSYGTTQRFDILIDKFHLADHMSNNLERHAKNKFISRHDDEALNETLKLVFNIAHFCPSHASAFTPALPSIIKILTRRPLQSPPLSAPTNLLITCLLTIPLPKKPLSTSTLTPCAKHLLTILDASLAVSPDHDLDATVTPLVTLLQRLATHSPTFAASLKPTLLPPNPKSQASANINLHARLSALLDTPSRSRPLADAIVLLFHFLAPATTTTTTTTAIVPPRHSSSSSTSSAHSQTHPPSSPSDRPARTSTTSISTATHTHGSASVSSTNSARAILPAPAERAAAVPKPKPDPARVMVLFDRCVAYNSL</sequence>
<dbReference type="AlphaFoldDB" id="A0A6A6W0S2"/>
<evidence type="ECO:0000313" key="6">
    <source>
        <dbReference type="Proteomes" id="UP000799437"/>
    </source>
</evidence>
<feature type="region of interest" description="Disordered" evidence="4">
    <location>
        <begin position="353"/>
        <end position="410"/>
    </location>
</feature>
<proteinExistence type="inferred from homology"/>
<name>A0A6A6W0S2_9PEZI</name>
<dbReference type="GO" id="GO:0007186">
    <property type="term" value="P:G protein-coupled receptor signaling pathway"/>
    <property type="evidence" value="ECO:0007669"/>
    <property type="project" value="TreeGrafter"/>
</dbReference>
<dbReference type="SUPFAM" id="SSF48371">
    <property type="entry name" value="ARM repeat"/>
    <property type="match status" value="1"/>
</dbReference>
<comment type="similarity">
    <text evidence="1">Belongs to the synembryn family.</text>
</comment>
<dbReference type="InterPro" id="IPR019318">
    <property type="entry name" value="Gua_nucleotide_exch_fac_Ric8"/>
</dbReference>
<evidence type="ECO:0000256" key="2">
    <source>
        <dbReference type="ARBA" id="ARBA00022658"/>
    </source>
</evidence>
<feature type="compositionally biased region" description="Low complexity" evidence="4">
    <location>
        <begin position="353"/>
        <end position="377"/>
    </location>
</feature>
<dbReference type="RefSeq" id="XP_033598035.1">
    <property type="nucleotide sequence ID" value="XM_033738979.1"/>
</dbReference>
<dbReference type="Proteomes" id="UP000799437">
    <property type="component" value="Unassembled WGS sequence"/>
</dbReference>
<dbReference type="GeneID" id="54480033"/>
<keyword evidence="6" id="KW-1185">Reference proteome</keyword>
<dbReference type="GO" id="GO:0001965">
    <property type="term" value="F:G-protein alpha-subunit binding"/>
    <property type="evidence" value="ECO:0007669"/>
    <property type="project" value="TreeGrafter"/>
</dbReference>
<reference evidence="5" key="1">
    <citation type="journal article" date="2020" name="Stud. Mycol.">
        <title>101 Dothideomycetes genomes: a test case for predicting lifestyles and emergence of pathogens.</title>
        <authorList>
            <person name="Haridas S."/>
            <person name="Albert R."/>
            <person name="Binder M."/>
            <person name="Bloem J."/>
            <person name="Labutti K."/>
            <person name="Salamov A."/>
            <person name="Andreopoulos B."/>
            <person name="Baker S."/>
            <person name="Barry K."/>
            <person name="Bills G."/>
            <person name="Bluhm B."/>
            <person name="Cannon C."/>
            <person name="Castanera R."/>
            <person name="Culley D."/>
            <person name="Daum C."/>
            <person name="Ezra D."/>
            <person name="Gonzalez J."/>
            <person name="Henrissat B."/>
            <person name="Kuo A."/>
            <person name="Liang C."/>
            <person name="Lipzen A."/>
            <person name="Lutzoni F."/>
            <person name="Magnuson J."/>
            <person name="Mondo S."/>
            <person name="Nolan M."/>
            <person name="Ohm R."/>
            <person name="Pangilinan J."/>
            <person name="Park H.-J."/>
            <person name="Ramirez L."/>
            <person name="Alfaro M."/>
            <person name="Sun H."/>
            <person name="Tritt A."/>
            <person name="Yoshinaga Y."/>
            <person name="Zwiers L.-H."/>
            <person name="Turgeon B."/>
            <person name="Goodwin S."/>
            <person name="Spatafora J."/>
            <person name="Crous P."/>
            <person name="Grigoriev I."/>
        </authorList>
    </citation>
    <scope>NUCLEOTIDE SEQUENCE</scope>
    <source>
        <strain evidence="5">CBS 121739</strain>
    </source>
</reference>
<dbReference type="OrthoDB" id="5585685at2759"/>
<dbReference type="GO" id="GO:0005737">
    <property type="term" value="C:cytoplasm"/>
    <property type="evidence" value="ECO:0007669"/>
    <property type="project" value="TreeGrafter"/>
</dbReference>
<evidence type="ECO:0000313" key="5">
    <source>
        <dbReference type="EMBL" id="KAF2755584.1"/>
    </source>
</evidence>
<protein>
    <submittedName>
        <fullName evidence="5">Uncharacterized protein</fullName>
    </submittedName>
</protein>
<accession>A0A6A6W0S2</accession>
<dbReference type="Pfam" id="PF10165">
    <property type="entry name" value="Ric8"/>
    <property type="match status" value="1"/>
</dbReference>
<evidence type="ECO:0000256" key="1">
    <source>
        <dbReference type="ARBA" id="ARBA00009049"/>
    </source>
</evidence>
<dbReference type="PANTHER" id="PTHR12425:SF5">
    <property type="entry name" value="SYNEMBRYN"/>
    <property type="match status" value="1"/>
</dbReference>
<feature type="compositionally biased region" description="Low complexity" evidence="4">
    <location>
        <begin position="388"/>
        <end position="410"/>
    </location>
</feature>
<organism evidence="5 6">
    <name type="scientific">Pseudovirgaria hyperparasitica</name>
    <dbReference type="NCBI Taxonomy" id="470096"/>
    <lineage>
        <taxon>Eukaryota</taxon>
        <taxon>Fungi</taxon>
        <taxon>Dikarya</taxon>
        <taxon>Ascomycota</taxon>
        <taxon>Pezizomycotina</taxon>
        <taxon>Dothideomycetes</taxon>
        <taxon>Dothideomycetes incertae sedis</taxon>
        <taxon>Acrospermales</taxon>
        <taxon>Acrospermaceae</taxon>
        <taxon>Pseudovirgaria</taxon>
    </lineage>
</organism>
<keyword evidence="2" id="KW-0344">Guanine-nucleotide releasing factor</keyword>
<dbReference type="GO" id="GO:0005085">
    <property type="term" value="F:guanyl-nucleotide exchange factor activity"/>
    <property type="evidence" value="ECO:0007669"/>
    <property type="project" value="UniProtKB-KW"/>
</dbReference>
<dbReference type="InterPro" id="IPR016024">
    <property type="entry name" value="ARM-type_fold"/>
</dbReference>
<evidence type="ECO:0000256" key="3">
    <source>
        <dbReference type="ARBA" id="ARBA00023186"/>
    </source>
</evidence>